<feature type="domain" description="SH3" evidence="9">
    <location>
        <begin position="201"/>
        <end position="260"/>
    </location>
</feature>
<dbReference type="InterPro" id="IPR050670">
    <property type="entry name" value="STAM"/>
</dbReference>
<evidence type="ECO:0000256" key="7">
    <source>
        <dbReference type="PROSITE-ProRule" id="PRU00192"/>
    </source>
</evidence>
<feature type="region of interest" description="Disordered" evidence="8">
    <location>
        <begin position="461"/>
        <end position="510"/>
    </location>
</feature>
<dbReference type="PANTHER" id="PTHR45929:SF3">
    <property type="entry name" value="JAK PATHWAY SIGNAL TRANSDUCTION ADAPTOR MOLECULE"/>
    <property type="match status" value="1"/>
</dbReference>
<dbReference type="Proteomes" id="UP000639338">
    <property type="component" value="Unassembled WGS sequence"/>
</dbReference>
<keyword evidence="3 7" id="KW-0728">SH3 domain</keyword>
<dbReference type="GO" id="GO:0035091">
    <property type="term" value="F:phosphatidylinositol binding"/>
    <property type="evidence" value="ECO:0007669"/>
    <property type="project" value="InterPro"/>
</dbReference>
<dbReference type="GO" id="GO:0033565">
    <property type="term" value="C:ESCRT-0 complex"/>
    <property type="evidence" value="ECO:0007669"/>
    <property type="project" value="UniProtKB-ARBA"/>
</dbReference>
<dbReference type="PANTHER" id="PTHR45929">
    <property type="entry name" value="JAK PATHWAY SIGNAL TRANSDUCTION ADAPTOR MOLECULE"/>
    <property type="match status" value="1"/>
</dbReference>
<evidence type="ECO:0000256" key="6">
    <source>
        <dbReference type="ARBA" id="ARBA00022927"/>
    </source>
</evidence>
<keyword evidence="6" id="KW-0653">Protein transport</keyword>
<dbReference type="CDD" id="cd21388">
    <property type="entry name" value="GAT_STAM"/>
    <property type="match status" value="1"/>
</dbReference>
<dbReference type="AlphaFoldDB" id="A0A835CU36"/>
<dbReference type="FunFam" id="1.25.40.90:FF:000009">
    <property type="entry name" value="Putative signal transducing adapter molecule 1"/>
    <property type="match status" value="1"/>
</dbReference>
<proteinExistence type="inferred from homology"/>
<organism evidence="11 12">
    <name type="scientific">Aphidius gifuensis</name>
    <name type="common">Parasitoid wasp</name>
    <dbReference type="NCBI Taxonomy" id="684658"/>
    <lineage>
        <taxon>Eukaryota</taxon>
        <taxon>Metazoa</taxon>
        <taxon>Ecdysozoa</taxon>
        <taxon>Arthropoda</taxon>
        <taxon>Hexapoda</taxon>
        <taxon>Insecta</taxon>
        <taxon>Pterygota</taxon>
        <taxon>Neoptera</taxon>
        <taxon>Endopterygota</taxon>
        <taxon>Hymenoptera</taxon>
        <taxon>Apocrita</taxon>
        <taxon>Ichneumonoidea</taxon>
        <taxon>Braconidae</taxon>
        <taxon>Aphidiinae</taxon>
        <taxon>Aphidius</taxon>
    </lineage>
</organism>
<accession>A0A835CU36</accession>
<evidence type="ECO:0000313" key="11">
    <source>
        <dbReference type="EMBL" id="KAF7996002.1"/>
    </source>
</evidence>
<reference evidence="11 12" key="1">
    <citation type="submission" date="2020-08" db="EMBL/GenBank/DDBJ databases">
        <title>Aphidius gifuensis genome sequencing and assembly.</title>
        <authorList>
            <person name="Du Z."/>
        </authorList>
    </citation>
    <scope>NUCLEOTIDE SEQUENCE [LARGE SCALE GENOMIC DNA]</scope>
    <source>
        <strain evidence="11">YNYX2018</strain>
        <tissue evidence="11">Adults</tissue>
    </source>
</reference>
<evidence type="ECO:0000256" key="4">
    <source>
        <dbReference type="ARBA" id="ARBA00022448"/>
    </source>
</evidence>
<evidence type="ECO:0000256" key="5">
    <source>
        <dbReference type="ARBA" id="ARBA00022753"/>
    </source>
</evidence>
<comment type="similarity">
    <text evidence="2">Belongs to the STAM family.</text>
</comment>
<feature type="compositionally biased region" description="Polar residues" evidence="8">
    <location>
        <begin position="489"/>
        <end position="510"/>
    </location>
</feature>
<evidence type="ECO:0000259" key="9">
    <source>
        <dbReference type="PROSITE" id="PS50002"/>
    </source>
</evidence>
<dbReference type="InterPro" id="IPR008942">
    <property type="entry name" value="ENTH_VHS"/>
</dbReference>
<evidence type="ECO:0000256" key="8">
    <source>
        <dbReference type="SAM" id="MobiDB-lite"/>
    </source>
</evidence>
<dbReference type="SMART" id="SM00288">
    <property type="entry name" value="VHS"/>
    <property type="match status" value="1"/>
</dbReference>
<comment type="subcellular location">
    <subcellularLocation>
        <location evidence="1">Endosome</location>
    </subcellularLocation>
</comment>
<dbReference type="Gene3D" id="2.30.30.40">
    <property type="entry name" value="SH3 Domains"/>
    <property type="match status" value="1"/>
</dbReference>
<keyword evidence="12" id="KW-1185">Reference proteome</keyword>
<dbReference type="InterPro" id="IPR035657">
    <property type="entry name" value="STAM1_SH3"/>
</dbReference>
<dbReference type="Gene3D" id="1.20.5.1940">
    <property type="match status" value="1"/>
</dbReference>
<dbReference type="InterPro" id="IPR001452">
    <property type="entry name" value="SH3_domain"/>
</dbReference>
<evidence type="ECO:0000313" key="12">
    <source>
        <dbReference type="Proteomes" id="UP000639338"/>
    </source>
</evidence>
<dbReference type="SUPFAM" id="SSF50044">
    <property type="entry name" value="SH3-domain"/>
    <property type="match status" value="1"/>
</dbReference>
<dbReference type="Pfam" id="PF00018">
    <property type="entry name" value="SH3_1"/>
    <property type="match status" value="1"/>
</dbReference>
<evidence type="ECO:0008006" key="13">
    <source>
        <dbReference type="Google" id="ProtNLM"/>
    </source>
</evidence>
<dbReference type="Gene3D" id="1.25.40.90">
    <property type="match status" value="1"/>
</dbReference>
<dbReference type="SMART" id="SM00326">
    <property type="entry name" value="SH3"/>
    <property type="match status" value="1"/>
</dbReference>
<name>A0A835CU36_APHGI</name>
<dbReference type="PROSITE" id="PS50002">
    <property type="entry name" value="SH3"/>
    <property type="match status" value="1"/>
</dbReference>
<dbReference type="PROSITE" id="PS50179">
    <property type="entry name" value="VHS"/>
    <property type="match status" value="1"/>
</dbReference>
<dbReference type="EMBL" id="JACMRX010000002">
    <property type="protein sequence ID" value="KAF7996002.1"/>
    <property type="molecule type" value="Genomic_DNA"/>
</dbReference>
<evidence type="ECO:0000256" key="3">
    <source>
        <dbReference type="ARBA" id="ARBA00022443"/>
    </source>
</evidence>
<dbReference type="InterPro" id="IPR002014">
    <property type="entry name" value="VHS_dom"/>
</dbReference>
<protein>
    <recommendedName>
        <fullName evidence="13">Signal transducing adapter molecule 1</fullName>
    </recommendedName>
</protein>
<dbReference type="CDD" id="cd11964">
    <property type="entry name" value="SH3_STAM1"/>
    <property type="match status" value="1"/>
</dbReference>
<evidence type="ECO:0000256" key="2">
    <source>
        <dbReference type="ARBA" id="ARBA00009666"/>
    </source>
</evidence>
<dbReference type="FunFam" id="2.30.30.40:FF:000072">
    <property type="entry name" value="Unconventional Myosin IB"/>
    <property type="match status" value="1"/>
</dbReference>
<dbReference type="InterPro" id="IPR036028">
    <property type="entry name" value="SH3-like_dom_sf"/>
</dbReference>
<dbReference type="Pfam" id="PF00790">
    <property type="entry name" value="VHS"/>
    <property type="match status" value="1"/>
</dbReference>
<dbReference type="GO" id="GO:0043328">
    <property type="term" value="P:protein transport to vacuole involved in ubiquitin-dependent protein catabolic process via the multivesicular body sorting pathway"/>
    <property type="evidence" value="ECO:0007669"/>
    <property type="project" value="TreeGrafter"/>
</dbReference>
<dbReference type="SUPFAM" id="SSF48464">
    <property type="entry name" value="ENTH/VHS domain"/>
    <property type="match status" value="1"/>
</dbReference>
<comment type="caution">
    <text evidence="11">The sequence shown here is derived from an EMBL/GenBank/DDBJ whole genome shotgun (WGS) entry which is preliminary data.</text>
</comment>
<sequence>MGLFGNSTSFDADVEKATNEINTSEDWATILEICDNVGNSKQNAKDCLRSITKRLNAADPHIVMQALTLLDACSSNCGKNFHLEIASRDFEAELKKLLSRAQPQIIEKTKILLKKWAENDFKSDSQLNLIPSLYNKLKQDGINFSLDPAAPSPAAVFREEQDLAKAIQLSLNDNKQHSNYSKTMSLYPNVSVHVDSISNVPEGRKVRALYDFEAAEDNELSFAAGDIIYILDDSDANWWKGLKGKLEGLFPSNFVTADLSVELNHIAKLDGNKKSVQFANAVEVKTLKQELEITEVEINEEKIDRLLNLLHEADPQTDVTDPFELLDLEEQVMAMGPLIDAALEKVDRRHAQLTQLSSDLVDAVNLYRTLQREPPSSIATYHYQKIPGPMIPPISPYLNQPSSHIYNRMSSHHQIFPKTFIPNVGSGMSHTVEYGNSTIPPQHYHGITGIHQQLPFGHSTELQSPYIEPHNIPSQTLPSPRTNAHHTIGQPQQLLTQRSDQINLSYPNTG</sequence>
<keyword evidence="4" id="KW-0813">Transport</keyword>
<dbReference type="InterPro" id="IPR003903">
    <property type="entry name" value="UIM_dom"/>
</dbReference>
<feature type="domain" description="VHS" evidence="10">
    <location>
        <begin position="17"/>
        <end position="145"/>
    </location>
</feature>
<dbReference type="GO" id="GO:0043130">
    <property type="term" value="F:ubiquitin binding"/>
    <property type="evidence" value="ECO:0007669"/>
    <property type="project" value="InterPro"/>
</dbReference>
<feature type="compositionally biased region" description="Polar residues" evidence="8">
    <location>
        <begin position="472"/>
        <end position="482"/>
    </location>
</feature>
<dbReference type="PROSITE" id="PS50330">
    <property type="entry name" value="UIM"/>
    <property type="match status" value="1"/>
</dbReference>
<dbReference type="CDD" id="cd03568">
    <property type="entry name" value="VHS_STAM"/>
    <property type="match status" value="1"/>
</dbReference>
<evidence type="ECO:0000256" key="1">
    <source>
        <dbReference type="ARBA" id="ARBA00004177"/>
    </source>
</evidence>
<dbReference type="OrthoDB" id="10068368at2759"/>
<gene>
    <name evidence="11" type="ORF">HCN44_009040</name>
</gene>
<dbReference type="PRINTS" id="PR00452">
    <property type="entry name" value="SH3DOMAIN"/>
</dbReference>
<keyword evidence="5" id="KW-0967">Endosome</keyword>
<evidence type="ECO:0000259" key="10">
    <source>
        <dbReference type="PROSITE" id="PS50179"/>
    </source>
</evidence>